<dbReference type="AlphaFoldDB" id="A0A9N9AGP9"/>
<feature type="domain" description="Putative amidase" evidence="1">
    <location>
        <begin position="18"/>
        <end position="67"/>
    </location>
</feature>
<reference evidence="2" key="1">
    <citation type="submission" date="2021-06" db="EMBL/GenBank/DDBJ databases">
        <authorList>
            <person name="Kallberg Y."/>
            <person name="Tangrot J."/>
            <person name="Rosling A."/>
        </authorList>
    </citation>
    <scope>NUCLEOTIDE SEQUENCE</scope>
    <source>
        <strain evidence="2">AZ414A</strain>
    </source>
</reference>
<organism evidence="2 3">
    <name type="scientific">Diversispora eburnea</name>
    <dbReference type="NCBI Taxonomy" id="1213867"/>
    <lineage>
        <taxon>Eukaryota</taxon>
        <taxon>Fungi</taxon>
        <taxon>Fungi incertae sedis</taxon>
        <taxon>Mucoromycota</taxon>
        <taxon>Glomeromycotina</taxon>
        <taxon>Glomeromycetes</taxon>
        <taxon>Diversisporales</taxon>
        <taxon>Diversisporaceae</taxon>
        <taxon>Diversispora</taxon>
    </lineage>
</organism>
<dbReference type="InterPro" id="IPR024301">
    <property type="entry name" value="Amidase_6"/>
</dbReference>
<proteinExistence type="predicted"/>
<dbReference type="OrthoDB" id="2438028at2759"/>
<evidence type="ECO:0000313" key="3">
    <source>
        <dbReference type="Proteomes" id="UP000789706"/>
    </source>
</evidence>
<dbReference type="PANTHER" id="PTHR40032:SF1">
    <property type="entry name" value="EXPORTED PROTEIN"/>
    <property type="match status" value="1"/>
</dbReference>
<name>A0A9N9AGP9_9GLOM</name>
<comment type="caution">
    <text evidence="2">The sequence shown here is derived from an EMBL/GenBank/DDBJ whole genome shotgun (WGS) entry which is preliminary data.</text>
</comment>
<evidence type="ECO:0000313" key="2">
    <source>
        <dbReference type="EMBL" id="CAG8528454.1"/>
    </source>
</evidence>
<accession>A0A9N9AGP9</accession>
<dbReference type="PANTHER" id="PTHR40032">
    <property type="entry name" value="EXPORTED PROTEIN-RELATED"/>
    <property type="match status" value="1"/>
</dbReference>
<keyword evidence="3" id="KW-1185">Reference proteome</keyword>
<dbReference type="Pfam" id="PF12671">
    <property type="entry name" value="Amidase_6"/>
    <property type="match status" value="1"/>
</dbReference>
<dbReference type="Proteomes" id="UP000789706">
    <property type="component" value="Unassembled WGS sequence"/>
</dbReference>
<dbReference type="EMBL" id="CAJVPK010000580">
    <property type="protein sequence ID" value="CAG8528454.1"/>
    <property type="molecule type" value="Genomic_DNA"/>
</dbReference>
<protein>
    <submittedName>
        <fullName evidence="2">10561_t:CDS:1</fullName>
    </submittedName>
</protein>
<gene>
    <name evidence="2" type="ORF">DEBURN_LOCUS6019</name>
</gene>
<sequence>MRPSSIFLSLTTTSTVAYDRKSASSYATAHCKEHNPNYPAFPSDCTNFASQVLSAGGIPQTEEWHCRNPCIKKLCYGDYDVTTGFFHHTVVVAESHPTNPKVVYHTSDRCDGKHSFFKKEKYRALCSCPKNPEDASTCAFPFTLYDPAIRKARMRSINVIWE</sequence>
<evidence type="ECO:0000259" key="1">
    <source>
        <dbReference type="Pfam" id="PF12671"/>
    </source>
</evidence>